<dbReference type="Pfam" id="PF02674">
    <property type="entry name" value="Colicin_V"/>
    <property type="match status" value="1"/>
</dbReference>
<dbReference type="NCBIfam" id="NF033740">
    <property type="entry name" value="MarP_fam_protase"/>
    <property type="match status" value="1"/>
</dbReference>
<dbReference type="OrthoDB" id="9766361at2"/>
<dbReference type="Proteomes" id="UP000194218">
    <property type="component" value="Chromosome"/>
</dbReference>
<protein>
    <submittedName>
        <fullName evidence="6">Serine protease</fullName>
    </submittedName>
</protein>
<dbReference type="InterPro" id="IPR009003">
    <property type="entry name" value="Peptidase_S1_PA"/>
</dbReference>
<keyword evidence="4 5" id="KW-0472">Membrane</keyword>
<feature type="transmembrane region" description="Helical" evidence="5">
    <location>
        <begin position="61"/>
        <end position="86"/>
    </location>
</feature>
<dbReference type="GO" id="GO:0016020">
    <property type="term" value="C:membrane"/>
    <property type="evidence" value="ECO:0007669"/>
    <property type="project" value="UniProtKB-SubCell"/>
</dbReference>
<dbReference type="InterPro" id="IPR047680">
    <property type="entry name" value="MarP-like"/>
</dbReference>
<keyword evidence="7" id="KW-1185">Reference proteome</keyword>
<dbReference type="KEGG" id="smao:CAG99_14720"/>
<dbReference type="PANTHER" id="PTHR43019">
    <property type="entry name" value="SERINE ENDOPROTEASE DEGS"/>
    <property type="match status" value="1"/>
</dbReference>
<name>A0A1W7CYQ1_9ACTN</name>
<dbReference type="Gene3D" id="2.40.10.10">
    <property type="entry name" value="Trypsin-like serine proteases"/>
    <property type="match status" value="2"/>
</dbReference>
<dbReference type="GO" id="GO:0004252">
    <property type="term" value="F:serine-type endopeptidase activity"/>
    <property type="evidence" value="ECO:0007669"/>
    <property type="project" value="InterPro"/>
</dbReference>
<proteinExistence type="predicted"/>
<dbReference type="PANTHER" id="PTHR43019:SF23">
    <property type="entry name" value="PROTEASE DO-LIKE 5, CHLOROPLASTIC"/>
    <property type="match status" value="1"/>
</dbReference>
<keyword evidence="6" id="KW-0645">Protease</keyword>
<feature type="transmembrane region" description="Helical" evidence="5">
    <location>
        <begin position="31"/>
        <end position="49"/>
    </location>
</feature>
<sequence length="399" mass="41765">MNALDVLLLLAAAWFALIGYRQGFVVGVLSVTGFISGGLLAVHGLPVAWRELSDEAEPGQAGVIAAVVVVILCATVGQALTTVLGNRLRRHITWTPARALDATGGALINVFAMLLVAWLLGSALAMTTLGTVGREVRDSRVLLGVSRVVPDSANTWFSGFSSVLAQHGFPQVFSPFTAEPITDVPRPDPSLAQRPAVAEARRSIVKVVGTASGCGKVLEGTGFVFSRGRVMTNAHVVGGVAEPTVQVGGEGQLHTARVVLYDWERDVAVLDVPGLSAPPLRFSEGDAITGDGAVVAGFPESGPFDAGAARVRERFQADGPDIYRRGEVSRDVYSLHATVRPGNSGGPLLTPDGEVFGVVFAKSLDDEHTGYALTADEVRETATRGRAADETVDSQGCAM</sequence>
<evidence type="ECO:0000256" key="1">
    <source>
        <dbReference type="ARBA" id="ARBA00004141"/>
    </source>
</evidence>
<evidence type="ECO:0000313" key="7">
    <source>
        <dbReference type="Proteomes" id="UP000194218"/>
    </source>
</evidence>
<dbReference type="AlphaFoldDB" id="A0A1W7CYQ1"/>
<dbReference type="PRINTS" id="PR00834">
    <property type="entry name" value="PROTEASES2C"/>
</dbReference>
<feature type="transmembrane region" description="Helical" evidence="5">
    <location>
        <begin position="106"/>
        <end position="132"/>
    </location>
</feature>
<evidence type="ECO:0000256" key="4">
    <source>
        <dbReference type="ARBA" id="ARBA00023136"/>
    </source>
</evidence>
<organism evidence="6 7">
    <name type="scientific">Streptomyces marincola</name>
    <dbReference type="NCBI Taxonomy" id="2878388"/>
    <lineage>
        <taxon>Bacteria</taxon>
        <taxon>Bacillati</taxon>
        <taxon>Actinomycetota</taxon>
        <taxon>Actinomycetes</taxon>
        <taxon>Kitasatosporales</taxon>
        <taxon>Streptomycetaceae</taxon>
        <taxon>Streptomyces</taxon>
    </lineage>
</organism>
<evidence type="ECO:0000256" key="2">
    <source>
        <dbReference type="ARBA" id="ARBA00022692"/>
    </source>
</evidence>
<dbReference type="RefSeq" id="WP_086159810.1">
    <property type="nucleotide sequence ID" value="NZ_CP021121.1"/>
</dbReference>
<dbReference type="InterPro" id="IPR003825">
    <property type="entry name" value="Colicin-V_CvpA"/>
</dbReference>
<dbReference type="Pfam" id="PF13365">
    <property type="entry name" value="Trypsin_2"/>
    <property type="match status" value="1"/>
</dbReference>
<dbReference type="InterPro" id="IPR043504">
    <property type="entry name" value="Peptidase_S1_PA_chymotrypsin"/>
</dbReference>
<evidence type="ECO:0000256" key="5">
    <source>
        <dbReference type="SAM" id="Phobius"/>
    </source>
</evidence>
<dbReference type="InterPro" id="IPR001940">
    <property type="entry name" value="Peptidase_S1C"/>
</dbReference>
<keyword evidence="2 5" id="KW-0812">Transmembrane</keyword>
<accession>A0A1W7CYQ1</accession>
<dbReference type="SUPFAM" id="SSF50494">
    <property type="entry name" value="Trypsin-like serine proteases"/>
    <property type="match status" value="1"/>
</dbReference>
<evidence type="ECO:0000256" key="3">
    <source>
        <dbReference type="ARBA" id="ARBA00022989"/>
    </source>
</evidence>
<reference evidence="6 7" key="1">
    <citation type="submission" date="2017-05" db="EMBL/GenBank/DDBJ databases">
        <title>Complete genome sequence of Streptomyces sp. SCSIO 03032 revealed the diverse biosynthetic pathways for its bioactive secondary metabolites.</title>
        <authorList>
            <person name="Ma L."/>
            <person name="Zhu Y."/>
            <person name="Zhang W."/>
            <person name="Zhang G."/>
            <person name="Tian X."/>
            <person name="Zhang S."/>
            <person name="Zhang C."/>
        </authorList>
    </citation>
    <scope>NUCLEOTIDE SEQUENCE [LARGE SCALE GENOMIC DNA]</scope>
    <source>
        <strain evidence="6 7">SCSIO 03032</strain>
    </source>
</reference>
<keyword evidence="6" id="KW-0378">Hydrolase</keyword>
<dbReference type="EMBL" id="CP021121">
    <property type="protein sequence ID" value="ARQ69943.1"/>
    <property type="molecule type" value="Genomic_DNA"/>
</dbReference>
<keyword evidence="3 5" id="KW-1133">Transmembrane helix</keyword>
<gene>
    <name evidence="6" type="ORF">CAG99_14720</name>
</gene>
<evidence type="ECO:0000313" key="6">
    <source>
        <dbReference type="EMBL" id="ARQ69943.1"/>
    </source>
</evidence>
<dbReference type="GO" id="GO:0006508">
    <property type="term" value="P:proteolysis"/>
    <property type="evidence" value="ECO:0007669"/>
    <property type="project" value="UniProtKB-KW"/>
</dbReference>
<dbReference type="GO" id="GO:0009403">
    <property type="term" value="P:toxin biosynthetic process"/>
    <property type="evidence" value="ECO:0007669"/>
    <property type="project" value="InterPro"/>
</dbReference>
<comment type="subcellular location">
    <subcellularLocation>
        <location evidence="1">Membrane</location>
        <topology evidence="1">Multi-pass membrane protein</topology>
    </subcellularLocation>
</comment>